<dbReference type="GO" id="GO:0004857">
    <property type="term" value="F:enzyme inhibitor activity"/>
    <property type="evidence" value="ECO:0007669"/>
    <property type="project" value="InterPro"/>
</dbReference>
<keyword evidence="7" id="KW-1185">Reference proteome</keyword>
<dbReference type="SUPFAM" id="SSF101148">
    <property type="entry name" value="Plant invertase/pectin methylesterase inhibitor"/>
    <property type="match status" value="1"/>
</dbReference>
<evidence type="ECO:0000313" key="6">
    <source>
        <dbReference type="EMBL" id="KJB24417.1"/>
    </source>
</evidence>
<evidence type="ECO:0000256" key="4">
    <source>
        <dbReference type="SAM" id="SignalP"/>
    </source>
</evidence>
<accession>A0A0D2MY95</accession>
<sequence length="199" mass="21763">MNQYVFLLLSLSCLFSFSVSAAPGPEPSFITLDTHVAKPVSIMPGNFHSGLQKVCSATDEPVDCIQLLSPLMTDRTAVDPISILRVGIEATNQKVREALDKANIIMKDPSTTPECGEILWTCVKNFEDIIYSDQKAMEAITEHNANHIIEELSADSASVSPCEDELEAANIQSPVRDIVKSIHKTIRINLAIAAVQVHF</sequence>
<dbReference type="EMBL" id="CM001743">
    <property type="protein sequence ID" value="KJB24417.1"/>
    <property type="molecule type" value="Genomic_DNA"/>
</dbReference>
<dbReference type="CDD" id="cd15800">
    <property type="entry name" value="PMEI-like_2"/>
    <property type="match status" value="1"/>
</dbReference>
<dbReference type="InterPro" id="IPR052421">
    <property type="entry name" value="PCW_Enzyme_Inhibitor"/>
</dbReference>
<evidence type="ECO:0000313" key="7">
    <source>
        <dbReference type="Proteomes" id="UP000032304"/>
    </source>
</evidence>
<dbReference type="PANTHER" id="PTHR36710:SF21">
    <property type="entry name" value="PECTINESTERASE INHIBITOR DOMAIN-CONTAINING PROTEIN"/>
    <property type="match status" value="1"/>
</dbReference>
<dbReference type="PANTHER" id="PTHR36710">
    <property type="entry name" value="PECTINESTERASE INHIBITOR-LIKE"/>
    <property type="match status" value="1"/>
</dbReference>
<dbReference type="Gene3D" id="1.20.140.40">
    <property type="entry name" value="Invertase/pectin methylesterase inhibitor family protein"/>
    <property type="match status" value="1"/>
</dbReference>
<feature type="chain" id="PRO_5002259211" description="Pectinesterase inhibitor domain-containing protein" evidence="4">
    <location>
        <begin position="22"/>
        <end position="199"/>
    </location>
</feature>
<feature type="signal peptide" evidence="4">
    <location>
        <begin position="1"/>
        <end position="21"/>
    </location>
</feature>
<protein>
    <recommendedName>
        <fullName evidence="5">Pectinesterase inhibitor domain-containing protein</fullName>
    </recommendedName>
</protein>
<dbReference type="NCBIfam" id="TIGR01614">
    <property type="entry name" value="PME_inhib"/>
    <property type="match status" value="1"/>
</dbReference>
<dbReference type="Proteomes" id="UP000032304">
    <property type="component" value="Chromosome 4"/>
</dbReference>
<dbReference type="InterPro" id="IPR006501">
    <property type="entry name" value="Pectinesterase_inhib_dom"/>
</dbReference>
<keyword evidence="1 4" id="KW-0732">Signal</keyword>
<evidence type="ECO:0000256" key="1">
    <source>
        <dbReference type="ARBA" id="ARBA00022729"/>
    </source>
</evidence>
<dbReference type="SMART" id="SM00856">
    <property type="entry name" value="PMEI"/>
    <property type="match status" value="1"/>
</dbReference>
<name>A0A0D2MY95_GOSRA</name>
<feature type="domain" description="Pectinesterase inhibitor" evidence="5">
    <location>
        <begin position="46"/>
        <end position="192"/>
    </location>
</feature>
<dbReference type="InterPro" id="IPR035513">
    <property type="entry name" value="Invertase/methylesterase_inhib"/>
</dbReference>
<organism evidence="6 7">
    <name type="scientific">Gossypium raimondii</name>
    <name type="common">Peruvian cotton</name>
    <name type="synonym">Gossypium klotzschianum subsp. raimondii</name>
    <dbReference type="NCBI Taxonomy" id="29730"/>
    <lineage>
        <taxon>Eukaryota</taxon>
        <taxon>Viridiplantae</taxon>
        <taxon>Streptophyta</taxon>
        <taxon>Embryophyta</taxon>
        <taxon>Tracheophyta</taxon>
        <taxon>Spermatophyta</taxon>
        <taxon>Magnoliopsida</taxon>
        <taxon>eudicotyledons</taxon>
        <taxon>Gunneridae</taxon>
        <taxon>Pentapetalae</taxon>
        <taxon>rosids</taxon>
        <taxon>malvids</taxon>
        <taxon>Malvales</taxon>
        <taxon>Malvaceae</taxon>
        <taxon>Malvoideae</taxon>
        <taxon>Gossypium</taxon>
    </lineage>
</organism>
<evidence type="ECO:0000256" key="2">
    <source>
        <dbReference type="ARBA" id="ARBA00023157"/>
    </source>
</evidence>
<dbReference type="Pfam" id="PF04043">
    <property type="entry name" value="PMEI"/>
    <property type="match status" value="1"/>
</dbReference>
<keyword evidence="2" id="KW-1015">Disulfide bond</keyword>
<proteinExistence type="inferred from homology"/>
<dbReference type="Gramene" id="KJB24417">
    <property type="protein sequence ID" value="KJB24417"/>
    <property type="gene ID" value="B456_004G144600"/>
</dbReference>
<evidence type="ECO:0000259" key="5">
    <source>
        <dbReference type="SMART" id="SM00856"/>
    </source>
</evidence>
<reference evidence="6 7" key="1">
    <citation type="journal article" date="2012" name="Nature">
        <title>Repeated polyploidization of Gossypium genomes and the evolution of spinnable cotton fibres.</title>
        <authorList>
            <person name="Paterson A.H."/>
            <person name="Wendel J.F."/>
            <person name="Gundlach H."/>
            <person name="Guo H."/>
            <person name="Jenkins J."/>
            <person name="Jin D."/>
            <person name="Llewellyn D."/>
            <person name="Showmaker K.C."/>
            <person name="Shu S."/>
            <person name="Udall J."/>
            <person name="Yoo M.J."/>
            <person name="Byers R."/>
            <person name="Chen W."/>
            <person name="Doron-Faigenboim A."/>
            <person name="Duke M.V."/>
            <person name="Gong L."/>
            <person name="Grimwood J."/>
            <person name="Grover C."/>
            <person name="Grupp K."/>
            <person name="Hu G."/>
            <person name="Lee T.H."/>
            <person name="Li J."/>
            <person name="Lin L."/>
            <person name="Liu T."/>
            <person name="Marler B.S."/>
            <person name="Page J.T."/>
            <person name="Roberts A.W."/>
            <person name="Romanel E."/>
            <person name="Sanders W.S."/>
            <person name="Szadkowski E."/>
            <person name="Tan X."/>
            <person name="Tang H."/>
            <person name="Xu C."/>
            <person name="Wang J."/>
            <person name="Wang Z."/>
            <person name="Zhang D."/>
            <person name="Zhang L."/>
            <person name="Ashrafi H."/>
            <person name="Bedon F."/>
            <person name="Bowers J.E."/>
            <person name="Brubaker C.L."/>
            <person name="Chee P.W."/>
            <person name="Das S."/>
            <person name="Gingle A.R."/>
            <person name="Haigler C.H."/>
            <person name="Harker D."/>
            <person name="Hoffmann L.V."/>
            <person name="Hovav R."/>
            <person name="Jones D.C."/>
            <person name="Lemke C."/>
            <person name="Mansoor S."/>
            <person name="ur Rahman M."/>
            <person name="Rainville L.N."/>
            <person name="Rambani A."/>
            <person name="Reddy U.K."/>
            <person name="Rong J.K."/>
            <person name="Saranga Y."/>
            <person name="Scheffler B.E."/>
            <person name="Scheffler J.A."/>
            <person name="Stelly D.M."/>
            <person name="Triplett B.A."/>
            <person name="Van Deynze A."/>
            <person name="Vaslin M.F."/>
            <person name="Waghmare V.N."/>
            <person name="Walford S.A."/>
            <person name="Wright R.J."/>
            <person name="Zaki E.A."/>
            <person name="Zhang T."/>
            <person name="Dennis E.S."/>
            <person name="Mayer K.F."/>
            <person name="Peterson D.G."/>
            <person name="Rokhsar D.S."/>
            <person name="Wang X."/>
            <person name="Schmutz J."/>
        </authorList>
    </citation>
    <scope>NUCLEOTIDE SEQUENCE [LARGE SCALE GENOMIC DNA]</scope>
</reference>
<evidence type="ECO:0000256" key="3">
    <source>
        <dbReference type="ARBA" id="ARBA00038471"/>
    </source>
</evidence>
<gene>
    <name evidence="6" type="ORF">B456_004G144600</name>
</gene>
<comment type="similarity">
    <text evidence="3">Belongs to the PMEI family.</text>
</comment>
<dbReference type="AlphaFoldDB" id="A0A0D2MY95"/>